<evidence type="ECO:0000256" key="2">
    <source>
        <dbReference type="ARBA" id="ARBA00022703"/>
    </source>
</evidence>
<evidence type="ECO:0000256" key="3">
    <source>
        <dbReference type="ARBA" id="ARBA00022801"/>
    </source>
</evidence>
<dbReference type="Pfam" id="PF00656">
    <property type="entry name" value="Peptidase_C14"/>
    <property type="match status" value="1"/>
</dbReference>
<evidence type="ECO:0000313" key="5">
    <source>
        <dbReference type="EMBL" id="GIX93318.1"/>
    </source>
</evidence>
<dbReference type="Gene3D" id="3.40.50.1460">
    <property type="match status" value="1"/>
</dbReference>
<dbReference type="PANTHER" id="PTHR47901:SF8">
    <property type="entry name" value="CASPASE-3"/>
    <property type="match status" value="1"/>
</dbReference>
<keyword evidence="1" id="KW-0645">Protease</keyword>
<dbReference type="PANTHER" id="PTHR47901">
    <property type="entry name" value="CASPASE RECRUITMENT DOMAIN-CONTAINING PROTEIN 18"/>
    <property type="match status" value="1"/>
</dbReference>
<dbReference type="PROSITE" id="PS50207">
    <property type="entry name" value="CASPASE_P10"/>
    <property type="match status" value="1"/>
</dbReference>
<dbReference type="GO" id="GO:0006915">
    <property type="term" value="P:apoptotic process"/>
    <property type="evidence" value="ECO:0007669"/>
    <property type="project" value="UniProtKB-KW"/>
</dbReference>
<keyword evidence="3" id="KW-0378">Hydrolase</keyword>
<keyword evidence="6" id="KW-1185">Reference proteome</keyword>
<dbReference type="InterPro" id="IPR002398">
    <property type="entry name" value="Pept_C14"/>
</dbReference>
<evidence type="ECO:0000313" key="6">
    <source>
        <dbReference type="Proteomes" id="UP001054837"/>
    </source>
</evidence>
<protein>
    <submittedName>
        <fullName evidence="5">Caspase-9</fullName>
    </submittedName>
</protein>
<organism evidence="5 6">
    <name type="scientific">Caerostris darwini</name>
    <dbReference type="NCBI Taxonomy" id="1538125"/>
    <lineage>
        <taxon>Eukaryota</taxon>
        <taxon>Metazoa</taxon>
        <taxon>Ecdysozoa</taxon>
        <taxon>Arthropoda</taxon>
        <taxon>Chelicerata</taxon>
        <taxon>Arachnida</taxon>
        <taxon>Araneae</taxon>
        <taxon>Araneomorphae</taxon>
        <taxon>Entelegynae</taxon>
        <taxon>Araneoidea</taxon>
        <taxon>Araneidae</taxon>
        <taxon>Caerostris</taxon>
    </lineage>
</organism>
<evidence type="ECO:0000256" key="1">
    <source>
        <dbReference type="ARBA" id="ARBA00022670"/>
    </source>
</evidence>
<name>A0AAV4PBF3_9ARAC</name>
<dbReference type="InterPro" id="IPR011600">
    <property type="entry name" value="Pept_C14_caspase"/>
</dbReference>
<gene>
    <name evidence="5" type="primary">CASP9</name>
    <name evidence="5" type="ORF">CDAR_287931</name>
</gene>
<proteinExistence type="predicted"/>
<dbReference type="Proteomes" id="UP001054837">
    <property type="component" value="Unassembled WGS sequence"/>
</dbReference>
<reference evidence="5 6" key="1">
    <citation type="submission" date="2021-06" db="EMBL/GenBank/DDBJ databases">
        <title>Caerostris darwini draft genome.</title>
        <authorList>
            <person name="Kono N."/>
            <person name="Arakawa K."/>
        </authorList>
    </citation>
    <scope>NUCLEOTIDE SEQUENCE [LARGE SCALE GENOMIC DNA]</scope>
</reference>
<dbReference type="GO" id="GO:0004197">
    <property type="term" value="F:cysteine-type endopeptidase activity"/>
    <property type="evidence" value="ECO:0007669"/>
    <property type="project" value="InterPro"/>
</dbReference>
<dbReference type="SUPFAM" id="SSF52129">
    <property type="entry name" value="Caspase-like"/>
    <property type="match status" value="1"/>
</dbReference>
<comment type="caution">
    <text evidence="5">The sequence shown here is derived from an EMBL/GenBank/DDBJ whole genome shotgun (WGS) entry which is preliminary data.</text>
</comment>
<evidence type="ECO:0000259" key="4">
    <source>
        <dbReference type="PROSITE" id="PS50207"/>
    </source>
</evidence>
<accession>A0AAV4PBF3</accession>
<feature type="domain" description="Caspase family p10" evidence="4">
    <location>
        <begin position="30"/>
        <end position="101"/>
    </location>
</feature>
<dbReference type="EMBL" id="BPLQ01002488">
    <property type="protein sequence ID" value="GIX93318.1"/>
    <property type="molecule type" value="Genomic_DNA"/>
</dbReference>
<dbReference type="InterPro" id="IPR029030">
    <property type="entry name" value="Caspase-like_dom_sf"/>
</dbReference>
<dbReference type="InterPro" id="IPR002138">
    <property type="entry name" value="Pept_C14_p10"/>
</dbReference>
<dbReference type="AlphaFoldDB" id="A0AAV4PBF3"/>
<sequence length="101" mass="11440">MFFFQACRGDDEGHEVYVTESTDAVKKVVLPSMSNLLVVHSSLPDHVSHRDEVSGTWFCQDLIQVLNSNFLTQDLETMLKTVAQKLESRLSQKTKKTSSSY</sequence>
<dbReference type="GO" id="GO:0006508">
    <property type="term" value="P:proteolysis"/>
    <property type="evidence" value="ECO:0007669"/>
    <property type="project" value="UniProtKB-KW"/>
</dbReference>
<keyword evidence="2" id="KW-0053">Apoptosis</keyword>